<dbReference type="EMBL" id="JYDU01000363">
    <property type="protein sequence ID" value="KRX86521.1"/>
    <property type="molecule type" value="Genomic_DNA"/>
</dbReference>
<keyword evidence="1" id="KW-0472">Membrane</keyword>
<reference evidence="2 5" key="1">
    <citation type="submission" date="2015-01" db="EMBL/GenBank/DDBJ databases">
        <title>Evolution of Trichinella species and genotypes.</title>
        <authorList>
            <person name="Korhonen P.K."/>
            <person name="Edoardo P."/>
            <person name="Giuseppe L.R."/>
            <person name="Gasser R.B."/>
        </authorList>
    </citation>
    <scope>NUCLEOTIDE SEQUENCE [LARGE SCALE GENOMIC DNA]</scope>
    <source>
        <strain evidence="2">ISS141</strain>
    </source>
</reference>
<keyword evidence="1" id="KW-1133">Transmembrane helix</keyword>
<evidence type="ECO:0000313" key="5">
    <source>
        <dbReference type="Proteomes" id="UP000054815"/>
    </source>
</evidence>
<dbReference type="EMBL" id="JYDU01000410">
    <property type="protein sequence ID" value="KRX86267.1"/>
    <property type="molecule type" value="Genomic_DNA"/>
</dbReference>
<accession>A0A0V0XE03</accession>
<organism evidence="2 5">
    <name type="scientific">Trichinella pseudospiralis</name>
    <name type="common">Parasitic roundworm</name>
    <dbReference type="NCBI Taxonomy" id="6337"/>
    <lineage>
        <taxon>Eukaryota</taxon>
        <taxon>Metazoa</taxon>
        <taxon>Ecdysozoa</taxon>
        <taxon>Nematoda</taxon>
        <taxon>Enoplea</taxon>
        <taxon>Dorylaimia</taxon>
        <taxon>Trichinellida</taxon>
        <taxon>Trichinellidae</taxon>
        <taxon>Trichinella</taxon>
    </lineage>
</organism>
<proteinExistence type="predicted"/>
<sequence>MTHRIPQQTKARALFLHFTIRSCIVYCLWITTEVEHLIPFLVNILQYQSINYRTACTSVIKKYKDSKAQK</sequence>
<protein>
    <submittedName>
        <fullName evidence="2">Uncharacterized protein</fullName>
    </submittedName>
</protein>
<evidence type="ECO:0000313" key="4">
    <source>
        <dbReference type="EMBL" id="KRX86524.1"/>
    </source>
</evidence>
<evidence type="ECO:0000256" key="1">
    <source>
        <dbReference type="SAM" id="Phobius"/>
    </source>
</evidence>
<dbReference type="AlphaFoldDB" id="A0A0V0XE03"/>
<evidence type="ECO:0000313" key="2">
    <source>
        <dbReference type="EMBL" id="KRX86267.1"/>
    </source>
</evidence>
<dbReference type="Proteomes" id="UP000054815">
    <property type="component" value="Unassembled WGS sequence"/>
</dbReference>
<comment type="caution">
    <text evidence="2">The sequence shown here is derived from an EMBL/GenBank/DDBJ whole genome shotgun (WGS) entry which is preliminary data.</text>
</comment>
<evidence type="ECO:0000313" key="3">
    <source>
        <dbReference type="EMBL" id="KRX86521.1"/>
    </source>
</evidence>
<keyword evidence="1" id="KW-0812">Transmembrane</keyword>
<gene>
    <name evidence="3" type="ORF">T4E_3816</name>
    <name evidence="4" type="ORF">T4E_4201</name>
    <name evidence="2" type="ORF">T4E_7324</name>
</gene>
<name>A0A0V0XE03_TRIPS</name>
<feature type="transmembrane region" description="Helical" evidence="1">
    <location>
        <begin position="12"/>
        <end position="31"/>
    </location>
</feature>
<dbReference type="EMBL" id="JYDU01000363">
    <property type="protein sequence ID" value="KRX86524.1"/>
    <property type="molecule type" value="Genomic_DNA"/>
</dbReference>